<gene>
    <name evidence="3" type="primary">polA_54</name>
    <name evidence="3" type="ORF">SDC9_175297</name>
</gene>
<dbReference type="EMBL" id="VSSQ01077901">
    <property type="protein sequence ID" value="MPN27863.1"/>
    <property type="molecule type" value="Genomic_DNA"/>
</dbReference>
<dbReference type="Gene3D" id="3.30.70.370">
    <property type="match status" value="1"/>
</dbReference>
<keyword evidence="3" id="KW-0548">Nucleotidyltransferase</keyword>
<evidence type="ECO:0000259" key="2">
    <source>
        <dbReference type="Pfam" id="PF00476"/>
    </source>
</evidence>
<dbReference type="GO" id="GO:0003677">
    <property type="term" value="F:DNA binding"/>
    <property type="evidence" value="ECO:0007669"/>
    <property type="project" value="InterPro"/>
</dbReference>
<dbReference type="PANTHER" id="PTHR10133:SF27">
    <property type="entry name" value="DNA POLYMERASE NU"/>
    <property type="match status" value="1"/>
</dbReference>
<dbReference type="Pfam" id="PF00476">
    <property type="entry name" value="DNA_pol_A"/>
    <property type="match status" value="1"/>
</dbReference>
<dbReference type="GO" id="GO:0006261">
    <property type="term" value="P:DNA-templated DNA replication"/>
    <property type="evidence" value="ECO:0007669"/>
    <property type="project" value="InterPro"/>
</dbReference>
<dbReference type="PANTHER" id="PTHR10133">
    <property type="entry name" value="DNA POLYMERASE I"/>
    <property type="match status" value="1"/>
</dbReference>
<dbReference type="EC" id="2.7.7.7" evidence="3"/>
<sequence>MPVQGSAADITKKALILIHEENHHPSWHLVGCVHDEILMEVPEQDGVEAQYFLKRQMERAGKVILRSVPVLAESNIGHSWADAK</sequence>
<dbReference type="InterPro" id="IPR001098">
    <property type="entry name" value="DNA-dir_DNA_pol_A_palm_dom"/>
</dbReference>
<evidence type="ECO:0000313" key="3">
    <source>
        <dbReference type="EMBL" id="MPN27863.1"/>
    </source>
</evidence>
<evidence type="ECO:0000256" key="1">
    <source>
        <dbReference type="ARBA" id="ARBA00022705"/>
    </source>
</evidence>
<dbReference type="AlphaFoldDB" id="A0A645GW35"/>
<comment type="caution">
    <text evidence="3">The sequence shown here is derived from an EMBL/GenBank/DDBJ whole genome shotgun (WGS) entry which is preliminary data.</text>
</comment>
<organism evidence="3">
    <name type="scientific">bioreactor metagenome</name>
    <dbReference type="NCBI Taxonomy" id="1076179"/>
    <lineage>
        <taxon>unclassified sequences</taxon>
        <taxon>metagenomes</taxon>
        <taxon>ecological metagenomes</taxon>
    </lineage>
</organism>
<dbReference type="GO" id="GO:0003887">
    <property type="term" value="F:DNA-directed DNA polymerase activity"/>
    <property type="evidence" value="ECO:0007669"/>
    <property type="project" value="UniProtKB-EC"/>
</dbReference>
<protein>
    <submittedName>
        <fullName evidence="3">DNA polymerase I, thermostable</fullName>
        <ecNumber evidence="3">2.7.7.7</ecNumber>
    </submittedName>
</protein>
<name>A0A645GW35_9ZZZZ</name>
<dbReference type="InterPro" id="IPR043502">
    <property type="entry name" value="DNA/RNA_pol_sf"/>
</dbReference>
<keyword evidence="3" id="KW-0808">Transferase</keyword>
<dbReference type="SUPFAM" id="SSF56672">
    <property type="entry name" value="DNA/RNA polymerases"/>
    <property type="match status" value="1"/>
</dbReference>
<proteinExistence type="predicted"/>
<accession>A0A645GW35</accession>
<keyword evidence="1" id="KW-0235">DNA replication</keyword>
<dbReference type="InterPro" id="IPR002298">
    <property type="entry name" value="DNA_polymerase_A"/>
</dbReference>
<feature type="domain" description="DNA-directed DNA polymerase family A palm" evidence="2">
    <location>
        <begin position="1"/>
        <end position="82"/>
    </location>
</feature>
<dbReference type="GO" id="GO:0006302">
    <property type="term" value="P:double-strand break repair"/>
    <property type="evidence" value="ECO:0007669"/>
    <property type="project" value="TreeGrafter"/>
</dbReference>
<reference evidence="3" key="1">
    <citation type="submission" date="2019-08" db="EMBL/GenBank/DDBJ databases">
        <authorList>
            <person name="Kucharzyk K."/>
            <person name="Murdoch R.W."/>
            <person name="Higgins S."/>
            <person name="Loffler F."/>
        </authorList>
    </citation>
    <scope>NUCLEOTIDE SEQUENCE</scope>
</reference>